<sequence>MDRNISDFWKSMRALLRRVQNWFGQGDGSESAKWSWLRLSYWLFLGAVLVSLVKSFGSDYYAFSQIKVIVETPTPWTTEEEMTWDIRQHLAEMRRIGWSQQGLSINADQEEAVLDGVEVFGVSLNAIRFFVRELFGMDKKQITGRLVIAEGHALYRFSISGKALIHRRYPISESGFDWESYQRVIGDITGDIMRQLDPFGLVSYLWAKQEYQACIDEIRTMLPHLERDLVAQAYVIWGEILYQQRHFHQAQTKFMLAVEYDAELAIAHYGVGRAHLALERSQEASEAFATALEQDPELWDAWYSWGRALSRAGAVELAMVRLQKAIEIDPHRPEAFNELSYLLMSNNQQQQAIAANPHSGLLNATLAEHYWVVRQPNRALSQLRLAEAKGFDIKAYRDFEPYRSYFSSVKRSEERPKL</sequence>
<comment type="caution">
    <text evidence="2">The sequence shown here is derived from an EMBL/GenBank/DDBJ whole genome shotgun (WGS) entry which is preliminary data.</text>
</comment>
<keyword evidence="3" id="KW-1185">Reference proteome</keyword>
<evidence type="ECO:0000313" key="2">
    <source>
        <dbReference type="EMBL" id="TKB54943.1"/>
    </source>
</evidence>
<dbReference type="PANTHER" id="PTHR12558:SF13">
    <property type="entry name" value="CELL DIVISION CYCLE PROTEIN 27 HOMOLOG"/>
    <property type="match status" value="1"/>
</dbReference>
<dbReference type="AlphaFoldDB" id="A0A4U1BMQ7"/>
<dbReference type="Proteomes" id="UP000305675">
    <property type="component" value="Unassembled WGS sequence"/>
</dbReference>
<dbReference type="Gene3D" id="1.25.40.10">
    <property type="entry name" value="Tetratricopeptide repeat domain"/>
    <property type="match status" value="1"/>
</dbReference>
<dbReference type="PANTHER" id="PTHR12558">
    <property type="entry name" value="CELL DIVISION CYCLE 16,23,27"/>
    <property type="match status" value="1"/>
</dbReference>
<feature type="repeat" description="TPR" evidence="1">
    <location>
        <begin position="299"/>
        <end position="332"/>
    </location>
</feature>
<dbReference type="Pfam" id="PF13432">
    <property type="entry name" value="TPR_16"/>
    <property type="match status" value="1"/>
</dbReference>
<dbReference type="SUPFAM" id="SSF48452">
    <property type="entry name" value="TPR-like"/>
    <property type="match status" value="1"/>
</dbReference>
<proteinExistence type="predicted"/>
<keyword evidence="1" id="KW-0802">TPR repeat</keyword>
<gene>
    <name evidence="2" type="ORF">FCL42_10265</name>
</gene>
<reference evidence="2 3" key="1">
    <citation type="submission" date="2019-04" db="EMBL/GenBank/DDBJ databases">
        <authorList>
            <person name="Hwang J.C."/>
        </authorList>
    </citation>
    <scope>NUCLEOTIDE SEQUENCE [LARGE SCALE GENOMIC DNA]</scope>
    <source>
        <strain evidence="2 3">IMCC35002</strain>
    </source>
</reference>
<dbReference type="OrthoDB" id="9815894at2"/>
<evidence type="ECO:0000313" key="3">
    <source>
        <dbReference type="Proteomes" id="UP000305675"/>
    </source>
</evidence>
<dbReference type="EMBL" id="SWCJ01000006">
    <property type="protein sequence ID" value="TKB54943.1"/>
    <property type="molecule type" value="Genomic_DNA"/>
</dbReference>
<dbReference type="PROSITE" id="PS50005">
    <property type="entry name" value="TPR"/>
    <property type="match status" value="2"/>
</dbReference>
<name>A0A4U1BMQ7_9GAMM</name>
<organism evidence="2 3">
    <name type="scientific">Ferrimonas aestuarii</name>
    <dbReference type="NCBI Taxonomy" id="2569539"/>
    <lineage>
        <taxon>Bacteria</taxon>
        <taxon>Pseudomonadati</taxon>
        <taxon>Pseudomonadota</taxon>
        <taxon>Gammaproteobacteria</taxon>
        <taxon>Alteromonadales</taxon>
        <taxon>Ferrimonadaceae</taxon>
        <taxon>Ferrimonas</taxon>
    </lineage>
</organism>
<accession>A0A4U1BMQ7</accession>
<dbReference type="InterPro" id="IPR019734">
    <property type="entry name" value="TPR_rpt"/>
</dbReference>
<protein>
    <submittedName>
        <fullName evidence="2">Tetratricopeptide repeat protein</fullName>
    </submittedName>
</protein>
<dbReference type="InterPro" id="IPR011990">
    <property type="entry name" value="TPR-like_helical_dom_sf"/>
</dbReference>
<feature type="repeat" description="TPR" evidence="1">
    <location>
        <begin position="265"/>
        <end position="298"/>
    </location>
</feature>
<dbReference type="SMART" id="SM00028">
    <property type="entry name" value="TPR"/>
    <property type="match status" value="3"/>
</dbReference>
<evidence type="ECO:0000256" key="1">
    <source>
        <dbReference type="PROSITE-ProRule" id="PRU00339"/>
    </source>
</evidence>